<dbReference type="InterPro" id="IPR000160">
    <property type="entry name" value="GGDEF_dom"/>
</dbReference>
<dbReference type="PROSITE" id="PS50887">
    <property type="entry name" value="GGDEF"/>
    <property type="match status" value="1"/>
</dbReference>
<proteinExistence type="predicted"/>
<keyword evidence="5" id="KW-0472">Membrane</keyword>
<evidence type="ECO:0000313" key="9">
    <source>
        <dbReference type="Proteomes" id="UP000189177"/>
    </source>
</evidence>
<dbReference type="CDD" id="cd06225">
    <property type="entry name" value="HAMP"/>
    <property type="match status" value="1"/>
</dbReference>
<keyword evidence="9" id="KW-1185">Reference proteome</keyword>
<keyword evidence="5" id="KW-0812">Transmembrane</keyword>
<feature type="transmembrane region" description="Helical" evidence="5">
    <location>
        <begin position="16"/>
        <end position="36"/>
    </location>
</feature>
<dbReference type="EMBL" id="MUZR01000022">
    <property type="protein sequence ID" value="OOC10199.1"/>
    <property type="molecule type" value="Genomic_DNA"/>
</dbReference>
<dbReference type="SMART" id="SM00304">
    <property type="entry name" value="HAMP"/>
    <property type="match status" value="1"/>
</dbReference>
<dbReference type="Proteomes" id="UP000189177">
    <property type="component" value="Unassembled WGS sequence"/>
</dbReference>
<dbReference type="GO" id="GO:0043709">
    <property type="term" value="P:cell adhesion involved in single-species biofilm formation"/>
    <property type="evidence" value="ECO:0007669"/>
    <property type="project" value="TreeGrafter"/>
</dbReference>
<dbReference type="STRING" id="252474.B1A74_07240"/>
<dbReference type="SMART" id="SM00267">
    <property type="entry name" value="GGDEF"/>
    <property type="match status" value="1"/>
</dbReference>
<dbReference type="InterPro" id="IPR003660">
    <property type="entry name" value="HAMP_dom"/>
</dbReference>
<dbReference type="InterPro" id="IPR043128">
    <property type="entry name" value="Rev_trsase/Diguanyl_cyclase"/>
</dbReference>
<comment type="catalytic activity">
    <reaction evidence="3">
        <text>2 GTP = 3',3'-c-di-GMP + 2 diphosphate</text>
        <dbReference type="Rhea" id="RHEA:24898"/>
        <dbReference type="ChEBI" id="CHEBI:33019"/>
        <dbReference type="ChEBI" id="CHEBI:37565"/>
        <dbReference type="ChEBI" id="CHEBI:58805"/>
        <dbReference type="EC" id="2.7.7.65"/>
    </reaction>
</comment>
<dbReference type="Pfam" id="PF00672">
    <property type="entry name" value="HAMP"/>
    <property type="match status" value="1"/>
</dbReference>
<evidence type="ECO:0000256" key="1">
    <source>
        <dbReference type="ARBA" id="ARBA00001946"/>
    </source>
</evidence>
<comment type="cofactor">
    <cofactor evidence="1">
        <name>Mg(2+)</name>
        <dbReference type="ChEBI" id="CHEBI:18420"/>
    </cofactor>
</comment>
<dbReference type="SUPFAM" id="SSF55073">
    <property type="entry name" value="Nucleotide cyclase"/>
    <property type="match status" value="1"/>
</dbReference>
<dbReference type="InterPro" id="IPR050469">
    <property type="entry name" value="Diguanylate_Cyclase"/>
</dbReference>
<dbReference type="AlphaFoldDB" id="A0A1V2ZYN6"/>
<name>A0A1V2ZYN6_9GAMM</name>
<dbReference type="Pfam" id="PF00990">
    <property type="entry name" value="GGDEF"/>
    <property type="match status" value="1"/>
</dbReference>
<dbReference type="Gene3D" id="3.30.70.270">
    <property type="match status" value="1"/>
</dbReference>
<keyword evidence="5" id="KW-1133">Transmembrane helix</keyword>
<feature type="region of interest" description="Disordered" evidence="4">
    <location>
        <begin position="252"/>
        <end position="292"/>
    </location>
</feature>
<dbReference type="SUPFAM" id="SSF55781">
    <property type="entry name" value="GAF domain-like"/>
    <property type="match status" value="1"/>
</dbReference>
<dbReference type="Gene3D" id="3.30.450.40">
    <property type="match status" value="1"/>
</dbReference>
<dbReference type="OrthoDB" id="5792296at2"/>
<dbReference type="InterPro" id="IPR029787">
    <property type="entry name" value="Nucleotide_cyclase"/>
</dbReference>
<evidence type="ECO:0000256" key="3">
    <source>
        <dbReference type="ARBA" id="ARBA00034247"/>
    </source>
</evidence>
<dbReference type="SMART" id="SM00065">
    <property type="entry name" value="GAF"/>
    <property type="match status" value="1"/>
</dbReference>
<evidence type="ECO:0000256" key="2">
    <source>
        <dbReference type="ARBA" id="ARBA00012528"/>
    </source>
</evidence>
<feature type="compositionally biased region" description="Basic and acidic residues" evidence="4">
    <location>
        <begin position="262"/>
        <end position="277"/>
    </location>
</feature>
<comment type="caution">
    <text evidence="8">The sequence shown here is derived from an EMBL/GenBank/DDBJ whole genome shotgun (WGS) entry which is preliminary data.</text>
</comment>
<dbReference type="EC" id="2.7.7.65" evidence="2"/>
<evidence type="ECO:0000256" key="4">
    <source>
        <dbReference type="SAM" id="MobiDB-lite"/>
    </source>
</evidence>
<dbReference type="FunFam" id="3.30.70.270:FF:000001">
    <property type="entry name" value="Diguanylate cyclase domain protein"/>
    <property type="match status" value="1"/>
</dbReference>
<dbReference type="CDD" id="cd01949">
    <property type="entry name" value="GGDEF"/>
    <property type="match status" value="1"/>
</dbReference>
<feature type="domain" description="GGDEF" evidence="7">
    <location>
        <begin position="490"/>
        <end position="603"/>
    </location>
</feature>
<dbReference type="RefSeq" id="WP_077244217.1">
    <property type="nucleotide sequence ID" value="NZ_MUZR01000022.1"/>
</dbReference>
<evidence type="ECO:0000256" key="5">
    <source>
        <dbReference type="SAM" id="Phobius"/>
    </source>
</evidence>
<dbReference type="GO" id="GO:0007165">
    <property type="term" value="P:signal transduction"/>
    <property type="evidence" value="ECO:0007669"/>
    <property type="project" value="InterPro"/>
</dbReference>
<dbReference type="Pfam" id="PF01590">
    <property type="entry name" value="GAF"/>
    <property type="match status" value="1"/>
</dbReference>
<dbReference type="InterPro" id="IPR003018">
    <property type="entry name" value="GAF"/>
</dbReference>
<organism evidence="8 9">
    <name type="scientific">Thioalkalivibrio halophilus</name>
    <dbReference type="NCBI Taxonomy" id="252474"/>
    <lineage>
        <taxon>Bacteria</taxon>
        <taxon>Pseudomonadati</taxon>
        <taxon>Pseudomonadota</taxon>
        <taxon>Gammaproteobacteria</taxon>
        <taxon>Chromatiales</taxon>
        <taxon>Ectothiorhodospiraceae</taxon>
        <taxon>Thioalkalivibrio</taxon>
    </lineage>
</organism>
<protein>
    <recommendedName>
        <fullName evidence="2">diguanylate cyclase</fullName>
        <ecNumber evidence="2">2.7.7.65</ecNumber>
    </recommendedName>
</protein>
<dbReference type="GO" id="GO:0005886">
    <property type="term" value="C:plasma membrane"/>
    <property type="evidence" value="ECO:0007669"/>
    <property type="project" value="TreeGrafter"/>
</dbReference>
<feature type="compositionally biased region" description="Low complexity" evidence="4">
    <location>
        <begin position="279"/>
        <end position="289"/>
    </location>
</feature>
<evidence type="ECO:0000313" key="8">
    <source>
        <dbReference type="EMBL" id="OOC10199.1"/>
    </source>
</evidence>
<sequence>MKNLYHAWLSGIRSRLILLTLLSMIPVALVIIHSAVEARDINSRQAVENLATLAAVIRERVEAGHEEPLGAVEHLTAMDRAAVRTPVATLWDPEGRVLARAPDIAGPAGGDSAEADLLREVRTQGGHAGTLESAGLDGVTRGYAYTVFGSDDERRIVTVGLSTDVLFSEVDALFQRTLLLLGAVFLFALGIAWLLGEVAVRRPVGRLASAARQISDGRLNVRVGDIHGASELTTLAGAFDRMVENLEQYEQEQEATQQKLSRSRDELEEKVRERTDQLARASDAATERAASLERQRKEMTVLNELTDLLQSCRTLDETRAIIQRSLGELFAGLSGTVYLFSEDGHSLERITGWGEYHEEHPDTFAPDDCWALRLGRTWVYDPEARNPACRHDGNSEIGSICAPMHAEGKTLGVLHVAGGAHGVSPGESAGENERLVDATAARLGLALSNIRLREALRNLTIRDPLTGLYNRRFVDETLEPEVERCRRAERPLSVLMLDVDHFKQFNDTYGHDAGDVVLVAVAHLLQKLFIGAELPCRLGGEEFLVILPEADGDRARDRAEELREAIAELALFHQGRSLGTVTTSVGVATWPEPVSEPDALIDA</sequence>
<dbReference type="PANTHER" id="PTHR45138">
    <property type="entry name" value="REGULATORY COMPONENTS OF SENSORY TRANSDUCTION SYSTEM"/>
    <property type="match status" value="1"/>
</dbReference>
<dbReference type="InterPro" id="IPR029016">
    <property type="entry name" value="GAF-like_dom_sf"/>
</dbReference>
<feature type="domain" description="HAMP" evidence="6">
    <location>
        <begin position="198"/>
        <end position="251"/>
    </location>
</feature>
<dbReference type="PANTHER" id="PTHR45138:SF9">
    <property type="entry name" value="DIGUANYLATE CYCLASE DGCM-RELATED"/>
    <property type="match status" value="1"/>
</dbReference>
<dbReference type="Gene3D" id="6.10.340.10">
    <property type="match status" value="1"/>
</dbReference>
<dbReference type="GO" id="GO:0052621">
    <property type="term" value="F:diguanylate cyclase activity"/>
    <property type="evidence" value="ECO:0007669"/>
    <property type="project" value="UniProtKB-EC"/>
</dbReference>
<evidence type="ECO:0000259" key="6">
    <source>
        <dbReference type="PROSITE" id="PS50885"/>
    </source>
</evidence>
<feature type="non-terminal residue" evidence="8">
    <location>
        <position position="603"/>
    </location>
</feature>
<dbReference type="GO" id="GO:1902201">
    <property type="term" value="P:negative regulation of bacterial-type flagellum-dependent cell motility"/>
    <property type="evidence" value="ECO:0007669"/>
    <property type="project" value="TreeGrafter"/>
</dbReference>
<dbReference type="SUPFAM" id="SSF158472">
    <property type="entry name" value="HAMP domain-like"/>
    <property type="match status" value="1"/>
</dbReference>
<dbReference type="PROSITE" id="PS50885">
    <property type="entry name" value="HAMP"/>
    <property type="match status" value="1"/>
</dbReference>
<feature type="transmembrane region" description="Helical" evidence="5">
    <location>
        <begin position="178"/>
        <end position="196"/>
    </location>
</feature>
<reference evidence="8 9" key="1">
    <citation type="submission" date="2017-02" db="EMBL/GenBank/DDBJ databases">
        <title>Genomic diversity within the haloalkaliphilic genus Thioalkalivibrio.</title>
        <authorList>
            <person name="Ahn A.-C."/>
            <person name="Meier-Kolthoff J."/>
            <person name="Overmars L."/>
            <person name="Richter M."/>
            <person name="Woyke T."/>
            <person name="Sorokin D.Y."/>
            <person name="Muyzer G."/>
        </authorList>
    </citation>
    <scope>NUCLEOTIDE SEQUENCE [LARGE SCALE GENOMIC DNA]</scope>
    <source>
        <strain evidence="8 9">HL17</strain>
    </source>
</reference>
<evidence type="ECO:0000259" key="7">
    <source>
        <dbReference type="PROSITE" id="PS50887"/>
    </source>
</evidence>
<accession>A0A1V2ZYN6</accession>
<gene>
    <name evidence="8" type="ORF">B1A74_07240</name>
</gene>
<dbReference type="NCBIfam" id="TIGR00254">
    <property type="entry name" value="GGDEF"/>
    <property type="match status" value="1"/>
</dbReference>